<organism evidence="1 2">
    <name type="scientific">Dreissena polymorpha</name>
    <name type="common">Zebra mussel</name>
    <name type="synonym">Mytilus polymorpha</name>
    <dbReference type="NCBI Taxonomy" id="45954"/>
    <lineage>
        <taxon>Eukaryota</taxon>
        <taxon>Metazoa</taxon>
        <taxon>Spiralia</taxon>
        <taxon>Lophotrochozoa</taxon>
        <taxon>Mollusca</taxon>
        <taxon>Bivalvia</taxon>
        <taxon>Autobranchia</taxon>
        <taxon>Heteroconchia</taxon>
        <taxon>Euheterodonta</taxon>
        <taxon>Imparidentia</taxon>
        <taxon>Neoheterodontei</taxon>
        <taxon>Myida</taxon>
        <taxon>Dreissenoidea</taxon>
        <taxon>Dreissenidae</taxon>
        <taxon>Dreissena</taxon>
    </lineage>
</organism>
<comment type="caution">
    <text evidence="1">The sequence shown here is derived from an EMBL/GenBank/DDBJ whole genome shotgun (WGS) entry which is preliminary data.</text>
</comment>
<protein>
    <submittedName>
        <fullName evidence="1">Uncharacterized protein</fullName>
    </submittedName>
</protein>
<reference evidence="1" key="2">
    <citation type="submission" date="2020-11" db="EMBL/GenBank/DDBJ databases">
        <authorList>
            <person name="McCartney M.A."/>
            <person name="Auch B."/>
            <person name="Kono T."/>
            <person name="Mallez S."/>
            <person name="Becker A."/>
            <person name="Gohl D.M."/>
            <person name="Silverstein K.A.T."/>
            <person name="Koren S."/>
            <person name="Bechman K.B."/>
            <person name="Herman A."/>
            <person name="Abrahante J.E."/>
            <person name="Garbe J."/>
        </authorList>
    </citation>
    <scope>NUCLEOTIDE SEQUENCE</scope>
    <source>
        <strain evidence="1">Duluth1</strain>
        <tissue evidence="1">Whole animal</tissue>
    </source>
</reference>
<proteinExistence type="predicted"/>
<dbReference type="AlphaFoldDB" id="A0A9D3YBK3"/>
<sequence>MRITRATVTSDDAKRHLPLSQKSVQMADSLRAASGGARIFQTSQSPSDSDRMVAESVQRLEAMVYQDDIVNCAVRTTVRDQIRYANLGSPLSTG</sequence>
<reference evidence="1" key="1">
    <citation type="journal article" date="2019" name="bioRxiv">
        <title>The Genome of the Zebra Mussel, Dreissena polymorpha: A Resource for Invasive Species Research.</title>
        <authorList>
            <person name="McCartney M.A."/>
            <person name="Auch B."/>
            <person name="Kono T."/>
            <person name="Mallez S."/>
            <person name="Zhang Y."/>
            <person name="Obille A."/>
            <person name="Becker A."/>
            <person name="Abrahante J.E."/>
            <person name="Garbe J."/>
            <person name="Badalamenti J.P."/>
            <person name="Herman A."/>
            <person name="Mangelson H."/>
            <person name="Liachko I."/>
            <person name="Sullivan S."/>
            <person name="Sone E.D."/>
            <person name="Koren S."/>
            <person name="Silverstein K.A.T."/>
            <person name="Beckman K.B."/>
            <person name="Gohl D.M."/>
        </authorList>
    </citation>
    <scope>NUCLEOTIDE SEQUENCE</scope>
    <source>
        <strain evidence="1">Duluth1</strain>
        <tissue evidence="1">Whole animal</tissue>
    </source>
</reference>
<gene>
    <name evidence="1" type="ORF">DPMN_084774</name>
</gene>
<dbReference type="EMBL" id="JAIWYP010000016">
    <property type="protein sequence ID" value="KAH3697280.1"/>
    <property type="molecule type" value="Genomic_DNA"/>
</dbReference>
<evidence type="ECO:0000313" key="2">
    <source>
        <dbReference type="Proteomes" id="UP000828390"/>
    </source>
</evidence>
<keyword evidence="2" id="KW-1185">Reference proteome</keyword>
<accession>A0A9D3YBK3</accession>
<name>A0A9D3YBK3_DREPO</name>
<dbReference type="Proteomes" id="UP000828390">
    <property type="component" value="Unassembled WGS sequence"/>
</dbReference>
<evidence type="ECO:0000313" key="1">
    <source>
        <dbReference type="EMBL" id="KAH3697280.1"/>
    </source>
</evidence>